<protein>
    <submittedName>
        <fullName evidence="2">Glycosyltransferase family 1 protein</fullName>
    </submittedName>
</protein>
<organism evidence="2">
    <name type="scientific">Desulfofervidus auxilii</name>
    <dbReference type="NCBI Taxonomy" id="1621989"/>
    <lineage>
        <taxon>Bacteria</taxon>
        <taxon>Pseudomonadati</taxon>
        <taxon>Thermodesulfobacteriota</taxon>
        <taxon>Candidatus Desulfofervidia</taxon>
        <taxon>Candidatus Desulfofervidales</taxon>
        <taxon>Candidatus Desulfofervidaceae</taxon>
        <taxon>Candidatus Desulfofervidus</taxon>
    </lineage>
</organism>
<comment type="caution">
    <text evidence="2">The sequence shown here is derived from an EMBL/GenBank/DDBJ whole genome shotgun (WGS) entry which is preliminary data.</text>
</comment>
<reference evidence="2" key="1">
    <citation type="journal article" date="2020" name="mSystems">
        <title>Genome- and Community-Level Interaction Insights into Carbon Utilization and Element Cycling Functions of Hydrothermarchaeota in Hydrothermal Sediment.</title>
        <authorList>
            <person name="Zhou Z."/>
            <person name="Liu Y."/>
            <person name="Xu W."/>
            <person name="Pan J."/>
            <person name="Luo Z.H."/>
            <person name="Li M."/>
        </authorList>
    </citation>
    <scope>NUCLEOTIDE SEQUENCE [LARGE SCALE GENOMIC DNA]</scope>
    <source>
        <strain evidence="2">HyVt-233</strain>
    </source>
</reference>
<dbReference type="InterPro" id="IPR050194">
    <property type="entry name" value="Glycosyltransferase_grp1"/>
</dbReference>
<dbReference type="AlphaFoldDB" id="A0A7C0U3Y9"/>
<sequence>MNKNYKIAVIIQRFGKEVLGGSETLAFKVAKILAKEHKVTVLTTTAKEHTTWKNYWEPGEYSEEGIKVKRFWVDFPRSSYWEILNQILLKFAGSIEKLRNLPLNFCREWVKYQGPYSSELFKYLKKTEYDKYIFFTYLYPTTFFGIETVLKKGVEKEKIYFVPTYHQEPPAYLPVFLEYQELKHLFLTKAEAKLATNIYQKEPKYQMLGFGMEDHYAKYAHFEKKDFVIYAGRIEQGKGVKELVEYFGKFYKRYPKVKLYLIGRGKLNRNLSEGVVYKGFVDEKEKLRLLREARVFIHPSPYESLGIVLLEAFMMGTPGLVNGKCEVLREHIEKSGAGKVYNSYEEFEKKLKELLEGKEYKALQRKARKYFVENYSMEQFKRRVKKIIKEE</sequence>
<evidence type="ECO:0000313" key="2">
    <source>
        <dbReference type="EMBL" id="HDD44825.1"/>
    </source>
</evidence>
<feature type="domain" description="Glycosyl transferase family 1" evidence="1">
    <location>
        <begin position="216"/>
        <end position="369"/>
    </location>
</feature>
<dbReference type="EMBL" id="DRBS01000306">
    <property type="protein sequence ID" value="HDD44825.1"/>
    <property type="molecule type" value="Genomic_DNA"/>
</dbReference>
<evidence type="ECO:0000259" key="1">
    <source>
        <dbReference type="Pfam" id="PF00534"/>
    </source>
</evidence>
<dbReference type="Proteomes" id="UP000886289">
    <property type="component" value="Unassembled WGS sequence"/>
</dbReference>
<dbReference type="Pfam" id="PF00534">
    <property type="entry name" value="Glycos_transf_1"/>
    <property type="match status" value="1"/>
</dbReference>
<accession>A0A7C0U3Y9</accession>
<name>A0A7C0U3Y9_DESA2</name>
<dbReference type="InterPro" id="IPR001296">
    <property type="entry name" value="Glyco_trans_1"/>
</dbReference>
<proteinExistence type="predicted"/>
<dbReference type="PANTHER" id="PTHR45947:SF3">
    <property type="entry name" value="SULFOQUINOVOSYL TRANSFERASE SQD2"/>
    <property type="match status" value="1"/>
</dbReference>
<dbReference type="PANTHER" id="PTHR45947">
    <property type="entry name" value="SULFOQUINOVOSYL TRANSFERASE SQD2"/>
    <property type="match status" value="1"/>
</dbReference>
<dbReference type="SUPFAM" id="SSF53756">
    <property type="entry name" value="UDP-Glycosyltransferase/glycogen phosphorylase"/>
    <property type="match status" value="1"/>
</dbReference>
<dbReference type="GO" id="GO:0016757">
    <property type="term" value="F:glycosyltransferase activity"/>
    <property type="evidence" value="ECO:0007669"/>
    <property type="project" value="InterPro"/>
</dbReference>
<dbReference type="Gene3D" id="3.40.50.2000">
    <property type="entry name" value="Glycogen Phosphorylase B"/>
    <property type="match status" value="2"/>
</dbReference>
<dbReference type="CDD" id="cd03801">
    <property type="entry name" value="GT4_PimA-like"/>
    <property type="match status" value="1"/>
</dbReference>
<gene>
    <name evidence="2" type="ORF">ENG63_08220</name>
</gene>